<organism evidence="2 3">
    <name type="scientific">Panicum virgatum</name>
    <name type="common">Blackwell switchgrass</name>
    <dbReference type="NCBI Taxonomy" id="38727"/>
    <lineage>
        <taxon>Eukaryota</taxon>
        <taxon>Viridiplantae</taxon>
        <taxon>Streptophyta</taxon>
        <taxon>Embryophyta</taxon>
        <taxon>Tracheophyta</taxon>
        <taxon>Spermatophyta</taxon>
        <taxon>Magnoliopsida</taxon>
        <taxon>Liliopsida</taxon>
        <taxon>Poales</taxon>
        <taxon>Poaceae</taxon>
        <taxon>PACMAD clade</taxon>
        <taxon>Panicoideae</taxon>
        <taxon>Panicodae</taxon>
        <taxon>Paniceae</taxon>
        <taxon>Panicinae</taxon>
        <taxon>Panicum</taxon>
        <taxon>Panicum sect. Hiantes</taxon>
    </lineage>
</organism>
<protein>
    <recommendedName>
        <fullName evidence="1">Tf2-1-like SH3-like domain-containing protein</fullName>
    </recommendedName>
</protein>
<reference evidence="2 3" key="1">
    <citation type="submission" date="2020-05" db="EMBL/GenBank/DDBJ databases">
        <title>WGS assembly of Panicum virgatum.</title>
        <authorList>
            <person name="Lovell J.T."/>
            <person name="Jenkins J."/>
            <person name="Shu S."/>
            <person name="Juenger T.E."/>
            <person name="Schmutz J."/>
        </authorList>
    </citation>
    <scope>NUCLEOTIDE SEQUENCE [LARGE SCALE GENOMIC DNA]</scope>
    <source>
        <strain evidence="3">cv. AP13</strain>
    </source>
</reference>
<dbReference type="Proteomes" id="UP000823388">
    <property type="component" value="Chromosome 1K"/>
</dbReference>
<gene>
    <name evidence="2" type="ORF">PVAP13_1KG125577</name>
</gene>
<accession>A0A8T0XG37</accession>
<evidence type="ECO:0000313" key="3">
    <source>
        <dbReference type="Proteomes" id="UP000823388"/>
    </source>
</evidence>
<dbReference type="AlphaFoldDB" id="A0A8T0XG37"/>
<dbReference type="Pfam" id="PF24626">
    <property type="entry name" value="SH3_Tf2-1"/>
    <property type="match status" value="1"/>
</dbReference>
<feature type="domain" description="Tf2-1-like SH3-like" evidence="1">
    <location>
        <begin position="69"/>
        <end position="100"/>
    </location>
</feature>
<dbReference type="EMBL" id="CM029037">
    <property type="protein sequence ID" value="KAG2656876.1"/>
    <property type="molecule type" value="Genomic_DNA"/>
</dbReference>
<proteinExistence type="predicted"/>
<dbReference type="InterPro" id="IPR056924">
    <property type="entry name" value="SH3_Tf2-1"/>
</dbReference>
<evidence type="ECO:0000259" key="1">
    <source>
        <dbReference type="Pfam" id="PF24626"/>
    </source>
</evidence>
<evidence type="ECO:0000313" key="2">
    <source>
        <dbReference type="EMBL" id="KAG2656876.1"/>
    </source>
</evidence>
<comment type="caution">
    <text evidence="2">The sequence shown here is derived from an EMBL/GenBank/DDBJ whole genome shotgun (WGS) entry which is preliminary data.</text>
</comment>
<name>A0A8T0XG37_PANVG</name>
<keyword evidence="3" id="KW-1185">Reference proteome</keyword>
<sequence length="134" mass="14472">MWPLSTLPILPSTAGALSTPTPILSTPTIPAAARHSTPAVEAAAAAMVPSRFCPRLATSPTNLICRTIKILSKIGNVAYKLDLPDHSRIHPVVRVSQLKKQVQWSGLSSSLATWEDEDDFRRFPQSIALGSGRF</sequence>